<proteinExistence type="predicted"/>
<feature type="signal peptide" evidence="1">
    <location>
        <begin position="1"/>
        <end position="23"/>
    </location>
</feature>
<comment type="caution">
    <text evidence="2">The sequence shown here is derived from an EMBL/GenBank/DDBJ whole genome shotgun (WGS) entry which is preliminary data.</text>
</comment>
<feature type="chain" id="PRO_5015120416" description="Lysozyme inhibitor LprI N-terminal domain-containing protein" evidence="1">
    <location>
        <begin position="24"/>
        <end position="134"/>
    </location>
</feature>
<evidence type="ECO:0000256" key="1">
    <source>
        <dbReference type="SAM" id="SignalP"/>
    </source>
</evidence>
<accession>A0A2P2ED23</accession>
<dbReference type="RefSeq" id="WP_108985829.1">
    <property type="nucleotide sequence ID" value="NZ_BFBR01000009.1"/>
</dbReference>
<evidence type="ECO:0008006" key="4">
    <source>
        <dbReference type="Google" id="ProtNLM"/>
    </source>
</evidence>
<reference evidence="2 3" key="1">
    <citation type="journal article" date="2018" name="Genome Announc.">
        <title>Draft Genome Sequence of "Candidatus Phycosocius bacilliformis," an Alphaproteobacterial Ectosymbiont of the Hydrocarbon-Producing Green Alga Botryococcus braunii.</title>
        <authorList>
            <person name="Tanabe Y."/>
            <person name="Yamaguchi H."/>
            <person name="Watanabe M.M."/>
        </authorList>
    </citation>
    <scope>NUCLEOTIDE SEQUENCE [LARGE SCALE GENOMIC DNA]</scope>
    <source>
        <strain evidence="2 3">BOTRYCO-2</strain>
    </source>
</reference>
<protein>
    <recommendedName>
        <fullName evidence="4">Lysozyme inhibitor LprI N-terminal domain-containing protein</fullName>
    </recommendedName>
</protein>
<gene>
    <name evidence="2" type="ORF">PbB2_02659</name>
</gene>
<evidence type="ECO:0000313" key="3">
    <source>
        <dbReference type="Proteomes" id="UP000245086"/>
    </source>
</evidence>
<dbReference type="OrthoDB" id="9925310at2"/>
<evidence type="ECO:0000313" key="2">
    <source>
        <dbReference type="EMBL" id="GBF58968.1"/>
    </source>
</evidence>
<dbReference type="Proteomes" id="UP000245086">
    <property type="component" value="Unassembled WGS sequence"/>
</dbReference>
<keyword evidence="3" id="KW-1185">Reference proteome</keyword>
<name>A0A2P2ED23_9PROT</name>
<dbReference type="AlphaFoldDB" id="A0A2P2ED23"/>
<organism evidence="2 3">
    <name type="scientific">Candidatus Phycosocius bacilliformis</name>
    <dbReference type="NCBI Taxonomy" id="1445552"/>
    <lineage>
        <taxon>Bacteria</taxon>
        <taxon>Pseudomonadati</taxon>
        <taxon>Pseudomonadota</taxon>
        <taxon>Alphaproteobacteria</taxon>
        <taxon>Caulobacterales</taxon>
        <taxon>Caulobacterales incertae sedis</taxon>
        <taxon>Candidatus Phycosocius</taxon>
    </lineage>
</organism>
<keyword evidence="1" id="KW-0732">Signal</keyword>
<dbReference type="EMBL" id="BFBR01000009">
    <property type="protein sequence ID" value="GBF58968.1"/>
    <property type="molecule type" value="Genomic_DNA"/>
</dbReference>
<sequence length="134" mass="14024">MRTSFAASVIVATLVLGAGLAFAQSQHADIIDRPLAHDPIYISCLHAADARVEGVRLDLMTGKAAKQITLRNRAMRAHCAAYGANQAHKWVGFEQSCRATAADSGVVGVALTAQNMATMQQVCTSMAAAVLAAN</sequence>